<feature type="chain" id="PRO_5035424409" evidence="1">
    <location>
        <begin position="16"/>
        <end position="152"/>
    </location>
</feature>
<reference evidence="2" key="2">
    <citation type="submission" date="2019-07" db="EMBL/GenBank/DDBJ databases">
        <authorList>
            <person name="Yang Y."/>
            <person name="Bocs S."/>
            <person name="Baudouin L."/>
        </authorList>
    </citation>
    <scope>NUCLEOTIDE SEQUENCE</scope>
    <source>
        <tissue evidence="2">Spear leaf of Hainan Tall coconut</tissue>
    </source>
</reference>
<keyword evidence="1" id="KW-0732">Signal</keyword>
<evidence type="ECO:0000313" key="3">
    <source>
        <dbReference type="Proteomes" id="UP000797356"/>
    </source>
</evidence>
<protein>
    <submittedName>
        <fullName evidence="2">Uncharacterized protein</fullName>
    </submittedName>
</protein>
<dbReference type="PANTHER" id="PTHR36000">
    <property type="entry name" value="DEFECTIVE 1273 PROTEIN, PUTATIVE-RELATED"/>
    <property type="match status" value="1"/>
</dbReference>
<name>A0A8K0HW45_COCNU</name>
<dbReference type="AlphaFoldDB" id="A0A8K0HW45"/>
<evidence type="ECO:0000313" key="2">
    <source>
        <dbReference type="EMBL" id="KAG1327245.1"/>
    </source>
</evidence>
<organism evidence="2 3">
    <name type="scientific">Cocos nucifera</name>
    <name type="common">Coconut palm</name>
    <dbReference type="NCBI Taxonomy" id="13894"/>
    <lineage>
        <taxon>Eukaryota</taxon>
        <taxon>Viridiplantae</taxon>
        <taxon>Streptophyta</taxon>
        <taxon>Embryophyta</taxon>
        <taxon>Tracheophyta</taxon>
        <taxon>Spermatophyta</taxon>
        <taxon>Magnoliopsida</taxon>
        <taxon>Liliopsida</taxon>
        <taxon>Arecaceae</taxon>
        <taxon>Arecoideae</taxon>
        <taxon>Cocoseae</taxon>
        <taxon>Attaleinae</taxon>
        <taxon>Cocos</taxon>
    </lineage>
</organism>
<comment type="caution">
    <text evidence="2">The sequence shown here is derived from an EMBL/GenBank/DDBJ whole genome shotgun (WGS) entry which is preliminary data.</text>
</comment>
<dbReference type="PANTHER" id="PTHR36000:SF2">
    <property type="entry name" value="DEFECTIVE 1273 PROTEIN, PUTATIVE-RELATED"/>
    <property type="match status" value="1"/>
</dbReference>
<reference evidence="2" key="1">
    <citation type="journal article" date="2017" name="Gigascience">
        <title>The genome draft of coconut (Cocos nucifera).</title>
        <authorList>
            <person name="Xiao Y."/>
            <person name="Xu P."/>
            <person name="Fan H."/>
            <person name="Baudouin L."/>
            <person name="Xia W."/>
            <person name="Bocs S."/>
            <person name="Xu J."/>
            <person name="Li Q."/>
            <person name="Guo A."/>
            <person name="Zhou L."/>
            <person name="Li J."/>
            <person name="Wu Y."/>
            <person name="Ma Z."/>
            <person name="Armero A."/>
            <person name="Issali A.E."/>
            <person name="Liu N."/>
            <person name="Peng M."/>
            <person name="Yang Y."/>
        </authorList>
    </citation>
    <scope>NUCLEOTIDE SEQUENCE</scope>
    <source>
        <tissue evidence="2">Spear leaf of Hainan Tall coconut</tissue>
    </source>
</reference>
<evidence type="ECO:0000256" key="1">
    <source>
        <dbReference type="SAM" id="SignalP"/>
    </source>
</evidence>
<sequence>MVLVPIPLLAGFAIAGILKDTATELSPDLKEGGCPGDLLLINPHFANGGLWRTIWFALMRYRVPQGTPGMASEESAAEQSLRRKEIAISSVTKAVNNCFSNSQLSKFEVMMSRRYYVVCFCLIGKKTVHHVNRKKGATIREYEYSPPHLSSS</sequence>
<feature type="signal peptide" evidence="1">
    <location>
        <begin position="1"/>
        <end position="15"/>
    </location>
</feature>
<keyword evidence="3" id="KW-1185">Reference proteome</keyword>
<accession>A0A8K0HW45</accession>
<dbReference type="Proteomes" id="UP000797356">
    <property type="component" value="Chromosome 1"/>
</dbReference>
<gene>
    <name evidence="2" type="ORF">COCNU_01G011790</name>
</gene>
<proteinExistence type="predicted"/>
<dbReference type="EMBL" id="CM017872">
    <property type="protein sequence ID" value="KAG1327245.1"/>
    <property type="molecule type" value="Genomic_DNA"/>
</dbReference>